<reference evidence="1 2" key="1">
    <citation type="journal article" date="2021" name="Commun. Biol.">
        <title>Genomic insights into the host specific adaptation of the Pneumocystis genus.</title>
        <authorList>
            <person name="Cisse O.H."/>
            <person name="Ma L."/>
            <person name="Dekker J.P."/>
            <person name="Khil P.P."/>
            <person name="Youn J.-H."/>
            <person name="Brenchley J.M."/>
            <person name="Blair R."/>
            <person name="Pahar B."/>
            <person name="Chabe M."/>
            <person name="Van Rompay K.K.A."/>
            <person name="Keesler R."/>
            <person name="Sukura A."/>
            <person name="Hirsch V."/>
            <person name="Kutty G."/>
            <person name="Liu Y."/>
            <person name="Peng L."/>
            <person name="Chen J."/>
            <person name="Song J."/>
            <person name="Weissenbacher-Lang C."/>
            <person name="Xu J."/>
            <person name="Upham N.S."/>
            <person name="Stajich J.E."/>
            <person name="Cuomo C.A."/>
            <person name="Cushion M.T."/>
            <person name="Kovacs J.A."/>
        </authorList>
    </citation>
    <scope>NUCLEOTIDE SEQUENCE [LARGE SCALE GENOMIC DNA]</scope>
    <source>
        <strain evidence="1 2">RABM</strain>
    </source>
</reference>
<dbReference type="EMBL" id="JABTEG010000005">
    <property type="protein sequence ID" value="KAG4304943.1"/>
    <property type="molecule type" value="Genomic_DNA"/>
</dbReference>
<sequence length="396" mass="46292">MQEEISEFYPPVLFSHSPVYHTWVKLFASDVYTLRTVKGFEDGPAFFWLNHPIRWVHLLGVVVAVERHEKRDFVSLDDASGRIAELVLKEDKHRQLVPEVPDAAGPLEIGTCIRVRGTFLRFRGRRQIQVVKLEVINDPNIEIIGWEERIRLKQEVLSKVWIIDSDVKRKAIQSFLQKHNKQSMITYGGISLGKSTTFKEMRVHEYTMQNLERFLLKRIVENGFREFTISILRVDAEIEYATNCIVMQERRKNELSYGDTTNTTDVMSISSNTGWSQSIEICRTIRKCLRKLVDDGLILSIDRDGDVYATVGEWNLRRLIRRCCRDALHKWRFLKQQNLAKEQLVITNKGIWIKIRNYSDEWSSVNKTLVIDIIEKVMPTLSGWYYAGKGKWILDK</sequence>
<dbReference type="Proteomes" id="UP000768646">
    <property type="component" value="Unassembled WGS sequence"/>
</dbReference>
<keyword evidence="2" id="KW-1185">Reference proteome</keyword>
<gene>
    <name evidence="1" type="ORF">PORY_001618</name>
</gene>
<evidence type="ECO:0000313" key="1">
    <source>
        <dbReference type="EMBL" id="KAG4304943.1"/>
    </source>
</evidence>
<evidence type="ECO:0000313" key="2">
    <source>
        <dbReference type="Proteomes" id="UP000768646"/>
    </source>
</evidence>
<accession>A0ACB7CDC2</accession>
<protein>
    <submittedName>
        <fullName evidence="1">Uncharacterized protein</fullName>
    </submittedName>
</protein>
<comment type="caution">
    <text evidence="1">The sequence shown here is derived from an EMBL/GenBank/DDBJ whole genome shotgun (WGS) entry which is preliminary data.</text>
</comment>
<proteinExistence type="predicted"/>
<name>A0ACB7CDC2_9ASCO</name>
<organism evidence="1 2">
    <name type="scientific">Pneumocystis oryctolagi</name>
    <dbReference type="NCBI Taxonomy" id="42067"/>
    <lineage>
        <taxon>Eukaryota</taxon>
        <taxon>Fungi</taxon>
        <taxon>Dikarya</taxon>
        <taxon>Ascomycota</taxon>
        <taxon>Taphrinomycotina</taxon>
        <taxon>Pneumocystomycetes</taxon>
        <taxon>Pneumocystaceae</taxon>
        <taxon>Pneumocystis</taxon>
    </lineage>
</organism>